<accession>A0A0F9J698</accession>
<dbReference type="EMBL" id="LAZR01017201">
    <property type="protein sequence ID" value="KKM01421.1"/>
    <property type="molecule type" value="Genomic_DNA"/>
</dbReference>
<gene>
    <name evidence="1" type="ORF">LCGC14_1794570</name>
</gene>
<evidence type="ECO:0000313" key="1">
    <source>
        <dbReference type="EMBL" id="KKM01421.1"/>
    </source>
</evidence>
<evidence type="ECO:0008006" key="2">
    <source>
        <dbReference type="Google" id="ProtNLM"/>
    </source>
</evidence>
<comment type="caution">
    <text evidence="1">The sequence shown here is derived from an EMBL/GenBank/DDBJ whole genome shotgun (WGS) entry which is preliminary data.</text>
</comment>
<feature type="non-terminal residue" evidence="1">
    <location>
        <position position="1"/>
    </location>
</feature>
<dbReference type="AlphaFoldDB" id="A0A0F9J698"/>
<protein>
    <recommendedName>
        <fullName evidence="2">Transposase IS30-like HTH domain-containing protein</fullName>
    </recommendedName>
</protein>
<organism evidence="1">
    <name type="scientific">marine sediment metagenome</name>
    <dbReference type="NCBI Taxonomy" id="412755"/>
    <lineage>
        <taxon>unclassified sequences</taxon>
        <taxon>metagenomes</taxon>
        <taxon>ecological metagenomes</taxon>
    </lineage>
</organism>
<proteinExistence type="predicted"/>
<reference evidence="1" key="1">
    <citation type="journal article" date="2015" name="Nature">
        <title>Complex archaea that bridge the gap between prokaryotes and eukaryotes.</title>
        <authorList>
            <person name="Spang A."/>
            <person name="Saw J.H."/>
            <person name="Jorgensen S.L."/>
            <person name="Zaremba-Niedzwiedzka K."/>
            <person name="Martijn J."/>
            <person name="Lind A.E."/>
            <person name="van Eijk R."/>
            <person name="Schleper C."/>
            <person name="Guy L."/>
            <person name="Ettema T.J."/>
        </authorList>
    </citation>
    <scope>NUCLEOTIDE SEQUENCE</scope>
</reference>
<sequence length="74" mass="8221">LWLGTKGDNATDRDIKGRHWVPSGENHYNAKLTDGQIKTIRSDPRIQCVIAAEFGIAQSTVSRIKCGKRRRAAS</sequence>
<name>A0A0F9J698_9ZZZZ</name>